<keyword evidence="3" id="KW-1185">Reference proteome</keyword>
<protein>
    <submittedName>
        <fullName evidence="2">Uncharacterized protein</fullName>
    </submittedName>
</protein>
<gene>
    <name evidence="2" type="ORF">AKAME5_001936300</name>
</gene>
<reference evidence="2" key="1">
    <citation type="submission" date="2022-08" db="EMBL/GenBank/DDBJ databases">
        <title>Genome sequencing of akame (Lates japonicus).</title>
        <authorList>
            <person name="Hashiguchi Y."/>
            <person name="Takahashi H."/>
        </authorList>
    </citation>
    <scope>NUCLEOTIDE SEQUENCE</scope>
    <source>
        <strain evidence="2">Kochi</strain>
    </source>
</reference>
<sequence>MKVVHLSRLDADAVCEFEGIDGYIETRKCKDHSSTCGFPSDTTSSTTGYIVGGVVIAWTFIFLLFAAGLSQCLPVTAGGNRSANISFCKIPGCAANVTKVFCNDKLLFNGGDTVKCTGPPPPQTPADHPPLVTRR</sequence>
<keyword evidence="1" id="KW-0812">Transmembrane</keyword>
<keyword evidence="1" id="KW-0472">Membrane</keyword>
<comment type="caution">
    <text evidence="2">The sequence shown here is derived from an EMBL/GenBank/DDBJ whole genome shotgun (WGS) entry which is preliminary data.</text>
</comment>
<proteinExistence type="predicted"/>
<evidence type="ECO:0000313" key="2">
    <source>
        <dbReference type="EMBL" id="GLD68044.1"/>
    </source>
</evidence>
<accession>A0AAD3NB46</accession>
<dbReference type="AlphaFoldDB" id="A0AAD3NB46"/>
<evidence type="ECO:0000256" key="1">
    <source>
        <dbReference type="SAM" id="Phobius"/>
    </source>
</evidence>
<dbReference type="EMBL" id="BRZM01000124">
    <property type="protein sequence ID" value="GLD68044.1"/>
    <property type="molecule type" value="Genomic_DNA"/>
</dbReference>
<keyword evidence="1" id="KW-1133">Transmembrane helix</keyword>
<organism evidence="2 3">
    <name type="scientific">Lates japonicus</name>
    <name type="common">Japanese lates</name>
    <dbReference type="NCBI Taxonomy" id="270547"/>
    <lineage>
        <taxon>Eukaryota</taxon>
        <taxon>Metazoa</taxon>
        <taxon>Chordata</taxon>
        <taxon>Craniata</taxon>
        <taxon>Vertebrata</taxon>
        <taxon>Euteleostomi</taxon>
        <taxon>Actinopterygii</taxon>
        <taxon>Neopterygii</taxon>
        <taxon>Teleostei</taxon>
        <taxon>Neoteleostei</taxon>
        <taxon>Acanthomorphata</taxon>
        <taxon>Carangaria</taxon>
        <taxon>Carangaria incertae sedis</taxon>
        <taxon>Centropomidae</taxon>
        <taxon>Lates</taxon>
    </lineage>
</organism>
<evidence type="ECO:0000313" key="3">
    <source>
        <dbReference type="Proteomes" id="UP001279410"/>
    </source>
</evidence>
<dbReference type="Proteomes" id="UP001279410">
    <property type="component" value="Unassembled WGS sequence"/>
</dbReference>
<feature type="transmembrane region" description="Helical" evidence="1">
    <location>
        <begin position="49"/>
        <end position="69"/>
    </location>
</feature>
<name>A0AAD3NB46_LATJO</name>